<dbReference type="AlphaFoldDB" id="A0A6G0TAV7"/>
<name>A0A6G0TAV7_APHGL</name>
<dbReference type="Proteomes" id="UP000475862">
    <property type="component" value="Unassembled WGS sequence"/>
</dbReference>
<gene>
    <name evidence="1" type="ORF">AGLY_011672</name>
</gene>
<reference evidence="1 2" key="1">
    <citation type="submission" date="2019-08" db="EMBL/GenBank/DDBJ databases">
        <title>The genome of the soybean aphid Biotype 1, its phylome, world population structure and adaptation to the North American continent.</title>
        <authorList>
            <person name="Giordano R."/>
            <person name="Donthu R.K."/>
            <person name="Hernandez A.G."/>
            <person name="Wright C.L."/>
            <person name="Zimin A.V."/>
        </authorList>
    </citation>
    <scope>NUCLEOTIDE SEQUENCE [LARGE SCALE GENOMIC DNA]</scope>
    <source>
        <tissue evidence="1">Whole aphids</tissue>
    </source>
</reference>
<comment type="caution">
    <text evidence="1">The sequence shown here is derived from an EMBL/GenBank/DDBJ whole genome shotgun (WGS) entry which is preliminary data.</text>
</comment>
<accession>A0A6G0TAV7</accession>
<dbReference type="EMBL" id="VYZN01000044">
    <property type="protein sequence ID" value="KAE9529576.1"/>
    <property type="molecule type" value="Genomic_DNA"/>
</dbReference>
<proteinExistence type="predicted"/>
<sequence>MCTSLIHKLLSCLTKVPMYPLLLSTKDIFWLLSSDHSLNYSFKSDINILGILVLTKKFLILYSKAEDILDLLSPEKLPKLCYCLCGIVYIAYLSVKVAHWLIELIKILENGNKIDLYLQYYKFNNLKPVNNYKWNSTNEKLMFKIYPEASIITVSRPFGPIFVLNCSGIGYSE</sequence>
<protein>
    <submittedName>
        <fullName evidence="1">Uncharacterized protein</fullName>
    </submittedName>
</protein>
<organism evidence="1 2">
    <name type="scientific">Aphis glycines</name>
    <name type="common">Soybean aphid</name>
    <dbReference type="NCBI Taxonomy" id="307491"/>
    <lineage>
        <taxon>Eukaryota</taxon>
        <taxon>Metazoa</taxon>
        <taxon>Ecdysozoa</taxon>
        <taxon>Arthropoda</taxon>
        <taxon>Hexapoda</taxon>
        <taxon>Insecta</taxon>
        <taxon>Pterygota</taxon>
        <taxon>Neoptera</taxon>
        <taxon>Paraneoptera</taxon>
        <taxon>Hemiptera</taxon>
        <taxon>Sternorrhyncha</taxon>
        <taxon>Aphidomorpha</taxon>
        <taxon>Aphidoidea</taxon>
        <taxon>Aphididae</taxon>
        <taxon>Aphidini</taxon>
        <taxon>Aphis</taxon>
        <taxon>Aphis</taxon>
    </lineage>
</organism>
<evidence type="ECO:0000313" key="2">
    <source>
        <dbReference type="Proteomes" id="UP000475862"/>
    </source>
</evidence>
<evidence type="ECO:0000313" key="1">
    <source>
        <dbReference type="EMBL" id="KAE9529576.1"/>
    </source>
</evidence>
<keyword evidence="2" id="KW-1185">Reference proteome</keyword>